<proteinExistence type="predicted"/>
<dbReference type="InterPro" id="IPR010921">
    <property type="entry name" value="Trp_repressor/repl_initiator"/>
</dbReference>
<dbReference type="PANTHER" id="PTHR40080:SF1">
    <property type="entry name" value="TRPR-LIKE PROTEIN YERC_YECD"/>
    <property type="match status" value="1"/>
</dbReference>
<name>A0ABM9FYM0_9BACL</name>
<sequence length="99" mass="11331">MYAKRSGDPAIEQLLEVIMKLQSIEECYDFFEDLTTPKELQALSQRLEVAKMLLNGSTYMEIEAETGASTAIISRVKRILHYGNGSYRLMLGRLEQQQQ</sequence>
<dbReference type="Pfam" id="PF01371">
    <property type="entry name" value="Trp_repressor"/>
    <property type="match status" value="1"/>
</dbReference>
<protein>
    <submittedName>
        <fullName evidence="1">YerC/YecD family TrpR-related protein</fullName>
    </submittedName>
</protein>
<reference evidence="1" key="1">
    <citation type="submission" date="2022-06" db="EMBL/GenBank/DDBJ databases">
        <authorList>
            <person name="Dietemann V."/>
            <person name="Ory F."/>
            <person name="Dainat B."/>
            <person name="Oberhansli S."/>
        </authorList>
    </citation>
    <scope>NUCLEOTIDE SEQUENCE</scope>
    <source>
        <strain evidence="1">Ena-SAMPLE-TAB-26-04-2022-14:26:32:270-5432</strain>
    </source>
</reference>
<dbReference type="InterPro" id="IPR038116">
    <property type="entry name" value="TrpR-like_sf"/>
</dbReference>
<dbReference type="Proteomes" id="UP001154322">
    <property type="component" value="Unassembled WGS sequence"/>
</dbReference>
<dbReference type="SUPFAM" id="SSF48295">
    <property type="entry name" value="TrpR-like"/>
    <property type="match status" value="1"/>
</dbReference>
<evidence type="ECO:0000313" key="1">
    <source>
        <dbReference type="EMBL" id="CAH8244343.1"/>
    </source>
</evidence>
<dbReference type="EMBL" id="CALYLO010000001">
    <property type="protein sequence ID" value="CAH8244343.1"/>
    <property type="molecule type" value="Genomic_DNA"/>
</dbReference>
<dbReference type="InterPro" id="IPR013368">
    <property type="entry name" value="YecD_YerC"/>
</dbReference>
<dbReference type="Gene3D" id="1.10.1270.10">
    <property type="entry name" value="TrpR-like"/>
    <property type="match status" value="1"/>
</dbReference>
<evidence type="ECO:0000313" key="2">
    <source>
        <dbReference type="Proteomes" id="UP001154322"/>
    </source>
</evidence>
<dbReference type="RefSeq" id="WP_213426782.1">
    <property type="nucleotide sequence ID" value="NZ_AP031286.1"/>
</dbReference>
<comment type="caution">
    <text evidence="1">The sequence shown here is derived from an EMBL/GenBank/DDBJ whole genome shotgun (WGS) entry which is preliminary data.</text>
</comment>
<gene>
    <name evidence="1" type="ORF">WJ0W_001581</name>
</gene>
<dbReference type="PIRSF" id="PIRSF012508">
    <property type="entry name" value="YerC"/>
    <property type="match status" value="1"/>
</dbReference>
<dbReference type="PANTHER" id="PTHR40080">
    <property type="entry name" value="LMO1763 PROTEIN"/>
    <property type="match status" value="1"/>
</dbReference>
<accession>A0ABM9FYM0</accession>
<dbReference type="NCBIfam" id="TIGR02531">
    <property type="entry name" value="yecD_yerC"/>
    <property type="match status" value="1"/>
</dbReference>
<organism evidence="1 2">
    <name type="scientific">Paenibacillus melissococcoides</name>
    <dbReference type="NCBI Taxonomy" id="2912268"/>
    <lineage>
        <taxon>Bacteria</taxon>
        <taxon>Bacillati</taxon>
        <taxon>Bacillota</taxon>
        <taxon>Bacilli</taxon>
        <taxon>Bacillales</taxon>
        <taxon>Paenibacillaceae</taxon>
        <taxon>Paenibacillus</taxon>
    </lineage>
</organism>
<keyword evidence="2" id="KW-1185">Reference proteome</keyword>
<dbReference type="InterPro" id="IPR000831">
    <property type="entry name" value="Trp_repress"/>
</dbReference>